<dbReference type="PANTHER" id="PTHR12631:SF8">
    <property type="entry name" value="ALPHA-L-IDURONIDASE"/>
    <property type="match status" value="1"/>
</dbReference>
<dbReference type="PATRIC" id="fig|1166018.3.peg.4095"/>
<evidence type="ECO:0000256" key="4">
    <source>
        <dbReference type="PIRSR" id="PIRSR600514-1"/>
    </source>
</evidence>
<evidence type="ECO:0000259" key="6">
    <source>
        <dbReference type="Pfam" id="PF01229"/>
    </source>
</evidence>
<feature type="signal peptide" evidence="5">
    <location>
        <begin position="1"/>
        <end position="19"/>
    </location>
</feature>
<dbReference type="KEGG" id="fae:FAES_2335"/>
<feature type="chain" id="PRO_5003629968" evidence="5">
    <location>
        <begin position="20"/>
        <end position="557"/>
    </location>
</feature>
<proteinExistence type="inferred from homology"/>
<dbReference type="InterPro" id="IPR000514">
    <property type="entry name" value="Glyco_hydro_39"/>
</dbReference>
<dbReference type="InterPro" id="IPR017853">
    <property type="entry name" value="GH"/>
</dbReference>
<evidence type="ECO:0000256" key="5">
    <source>
        <dbReference type="SAM" id="SignalP"/>
    </source>
</evidence>
<dbReference type="GO" id="GO:0004553">
    <property type="term" value="F:hydrolase activity, hydrolyzing O-glycosyl compounds"/>
    <property type="evidence" value="ECO:0007669"/>
    <property type="project" value="InterPro"/>
</dbReference>
<name>I0K891_9BACT</name>
<keyword evidence="8" id="KW-1185">Reference proteome</keyword>
<dbReference type="InterPro" id="IPR051923">
    <property type="entry name" value="Glycosyl_Hydrolase_39"/>
</dbReference>
<organism evidence="7 8">
    <name type="scientific">Fibrella aestuarina BUZ 2</name>
    <dbReference type="NCBI Taxonomy" id="1166018"/>
    <lineage>
        <taxon>Bacteria</taxon>
        <taxon>Pseudomonadati</taxon>
        <taxon>Bacteroidota</taxon>
        <taxon>Cytophagia</taxon>
        <taxon>Cytophagales</taxon>
        <taxon>Spirosomataceae</taxon>
        <taxon>Fibrella</taxon>
    </lineage>
</organism>
<dbReference type="Pfam" id="PF01229">
    <property type="entry name" value="Glyco_hydro_39"/>
    <property type="match status" value="1"/>
</dbReference>
<dbReference type="PRINTS" id="PR00745">
    <property type="entry name" value="GLHYDRLASE39"/>
</dbReference>
<dbReference type="RefSeq" id="WP_015331443.1">
    <property type="nucleotide sequence ID" value="NC_020054.1"/>
</dbReference>
<evidence type="ECO:0000256" key="2">
    <source>
        <dbReference type="ARBA" id="ARBA00022801"/>
    </source>
</evidence>
<keyword evidence="2 7" id="KW-0378">Hydrolase</keyword>
<evidence type="ECO:0000256" key="1">
    <source>
        <dbReference type="ARBA" id="ARBA00008875"/>
    </source>
</evidence>
<dbReference type="Gene3D" id="3.20.20.80">
    <property type="entry name" value="Glycosidases"/>
    <property type="match status" value="1"/>
</dbReference>
<comment type="similarity">
    <text evidence="1">Belongs to the glycosyl hydrolase 39 family.</text>
</comment>
<evidence type="ECO:0000256" key="3">
    <source>
        <dbReference type="ARBA" id="ARBA00023295"/>
    </source>
</evidence>
<dbReference type="SUPFAM" id="SSF51445">
    <property type="entry name" value="(Trans)glycosidases"/>
    <property type="match status" value="1"/>
</dbReference>
<accession>I0K891</accession>
<dbReference type="Gene3D" id="2.60.40.1500">
    <property type="entry name" value="Glycosyl hydrolase domain, family 39"/>
    <property type="match status" value="1"/>
</dbReference>
<feature type="active site" description="Proton donor" evidence="4">
    <location>
        <position position="200"/>
    </location>
</feature>
<dbReference type="eggNOG" id="COG3664">
    <property type="taxonomic scope" value="Bacteria"/>
</dbReference>
<dbReference type="STRING" id="1166018.FAES_2335"/>
<gene>
    <name evidence="7" type="ORF">FAES_2335</name>
</gene>
<protein>
    <submittedName>
        <fullName evidence="7">Glycoside hydrolase family 39</fullName>
    </submittedName>
</protein>
<keyword evidence="5" id="KW-0732">Signal</keyword>
<dbReference type="HOGENOM" id="CLU_028597_0_0_10"/>
<dbReference type="PANTHER" id="PTHR12631">
    <property type="entry name" value="ALPHA-L-IDURONIDASE"/>
    <property type="match status" value="1"/>
</dbReference>
<evidence type="ECO:0000313" key="7">
    <source>
        <dbReference type="EMBL" id="CCH00344.1"/>
    </source>
</evidence>
<dbReference type="OrthoDB" id="9776971at2"/>
<sequence length="557" mass="62616">MNRIILLSFLLLCCRVAPAQQTPVSIRVDAGKPVGEMKPFWAFFGYDEPNYTTRNDGQKLLSELQQLSPVPVYVRAHNLLTSKGESPGPDLKWGFTDAYKEDANGKPVYNWVTVDSIVDTYIKRGMKPLMEIGFMPKDLSSKPEPYAHTWSKNGTIWTGWTYPPKDYDKWRELVYQWAKHSIDRYGKKEVTSWLWEVWNEPDIGYWSGTFDEYCKTYDYAADGLKRACPECTIGGPHTTSPRSDKAYSYLTRFIEHCLRGQNYATGKVGTPLQYIGFHAKGNPEIVDGHIRMNMGVQLKDVQRAFEAVNSFSELKNIPIIIGECDPEGCAACSATRDPKYGYRNGTMYSSYTASSFARIYELMDQYKVNLRGAVSWSFEFEDQPWFAGFRDLATHGVDKPVLNVFRMFGKMNGQRLSVQTGNGLKATDIIANGVRTGNDVNAIASKSPNSVCVMVWNYHDDNVPGAAAPVELTVSGLGKNKVQVRHYRVDDQHSNSFEAWKSLGGPQQVSADQYKALEKAGQLQELTPPTSKAIANGTTTLTFDLPRQGVSFVQLTW</sequence>
<feature type="domain" description="Glycosyl hydrolases family 39 N-terminal catalytic" evidence="6">
    <location>
        <begin position="25"/>
        <end position="522"/>
    </location>
</feature>
<dbReference type="AlphaFoldDB" id="I0K891"/>
<reference evidence="7 8" key="1">
    <citation type="journal article" date="2012" name="J. Bacteriol.">
        <title>Genome Sequence of Fibrella aestuarina BUZ 2T, a Filamentous Marine Bacterium.</title>
        <authorList>
            <person name="Filippini M."/>
            <person name="Qi W."/>
            <person name="Blom J."/>
            <person name="Goesmann A."/>
            <person name="Smits T.H."/>
            <person name="Bagheri H.C."/>
        </authorList>
    </citation>
    <scope>NUCLEOTIDE SEQUENCE [LARGE SCALE GENOMIC DNA]</scope>
    <source>
        <strain evidence="8">BUZ 2T</strain>
    </source>
</reference>
<dbReference type="SUPFAM" id="SSF51011">
    <property type="entry name" value="Glycosyl hydrolase domain"/>
    <property type="match status" value="1"/>
</dbReference>
<dbReference type="Proteomes" id="UP000011058">
    <property type="component" value="Chromosome"/>
</dbReference>
<evidence type="ECO:0000313" key="8">
    <source>
        <dbReference type="Proteomes" id="UP000011058"/>
    </source>
</evidence>
<dbReference type="EMBL" id="HE796683">
    <property type="protein sequence ID" value="CCH00344.1"/>
    <property type="molecule type" value="Genomic_DNA"/>
</dbReference>
<dbReference type="GO" id="GO:0005975">
    <property type="term" value="P:carbohydrate metabolic process"/>
    <property type="evidence" value="ECO:0007669"/>
    <property type="project" value="InterPro"/>
</dbReference>
<dbReference type="InterPro" id="IPR049166">
    <property type="entry name" value="GH39_cat"/>
</dbReference>
<keyword evidence="3" id="KW-0326">Glycosidase</keyword>